<dbReference type="RefSeq" id="WP_116880426.1">
    <property type="nucleotide sequence ID" value="NZ_QURB01000003.1"/>
</dbReference>
<reference evidence="3 4" key="1">
    <citation type="submission" date="2018-08" db="EMBL/GenBank/DDBJ databases">
        <title>The draft genome squence of Brumimicrobium sp. N62.</title>
        <authorList>
            <person name="Du Z.-J."/>
            <person name="Luo H.-R."/>
        </authorList>
    </citation>
    <scope>NUCLEOTIDE SEQUENCE [LARGE SCALE GENOMIC DNA]</scope>
    <source>
        <strain evidence="3 4">N62</strain>
    </source>
</reference>
<dbReference type="EMBL" id="QURB01000003">
    <property type="protein sequence ID" value="RFC54591.1"/>
    <property type="molecule type" value="Genomic_DNA"/>
</dbReference>
<organism evidence="3 4">
    <name type="scientific">Brumimicrobium aurantiacum</name>
    <dbReference type="NCBI Taxonomy" id="1737063"/>
    <lineage>
        <taxon>Bacteria</taxon>
        <taxon>Pseudomonadati</taxon>
        <taxon>Bacteroidota</taxon>
        <taxon>Flavobacteriia</taxon>
        <taxon>Flavobacteriales</taxon>
        <taxon>Crocinitomicaceae</taxon>
        <taxon>Brumimicrobium</taxon>
    </lineage>
</organism>
<accession>A0A3E1EYF4</accession>
<feature type="domain" description="NGO1945-like C-terminal" evidence="2">
    <location>
        <begin position="145"/>
        <end position="237"/>
    </location>
</feature>
<feature type="domain" description="Putative DNA-binding" evidence="1">
    <location>
        <begin position="9"/>
        <end position="92"/>
    </location>
</feature>
<evidence type="ECO:0000313" key="4">
    <source>
        <dbReference type="Proteomes" id="UP000257127"/>
    </source>
</evidence>
<name>A0A3E1EYF4_9FLAO</name>
<dbReference type="OrthoDB" id="4146344at2"/>
<dbReference type="InterPro" id="IPR054098">
    <property type="entry name" value="NGO1945-like_C"/>
</dbReference>
<dbReference type="Gene3D" id="1.10.150.690">
    <property type="entry name" value="DUF2063"/>
    <property type="match status" value="1"/>
</dbReference>
<sequence>MLNQDTKNIQENVAKYCLGEELKDVQAVRPKRLAHYKRLINSIITDALENSFPITKDQLSDENWNLMVEEFITEHKCKNPQLFLMPGELIDFAIQKKYPEKFEVNYLIDLLKFEWVEVEVHSAEDIEFGDFKMQKDILNDPIYFSPYTQILHLNYPLHALKETNISERKGDFFYMIYRQPNGTVQYIQLNALTTQIAFTLMESDYSFHELMNDMLKNEKQSLKEIVVPQAARFIEKLKNLGIILGIREKNY</sequence>
<dbReference type="AlphaFoldDB" id="A0A3E1EYF4"/>
<dbReference type="InterPro" id="IPR044922">
    <property type="entry name" value="DUF2063_N_sf"/>
</dbReference>
<keyword evidence="4" id="KW-1185">Reference proteome</keyword>
<dbReference type="Proteomes" id="UP000257127">
    <property type="component" value="Unassembled WGS sequence"/>
</dbReference>
<dbReference type="Gene3D" id="3.90.930.50">
    <property type="match status" value="1"/>
</dbReference>
<gene>
    <name evidence="3" type="ORF">DXU93_06265</name>
</gene>
<protein>
    <submittedName>
        <fullName evidence="3">Uncharacterized protein</fullName>
    </submittedName>
</protein>
<evidence type="ECO:0000259" key="1">
    <source>
        <dbReference type="Pfam" id="PF09836"/>
    </source>
</evidence>
<proteinExistence type="predicted"/>
<dbReference type="Pfam" id="PF09836">
    <property type="entry name" value="DUF2063"/>
    <property type="match status" value="1"/>
</dbReference>
<evidence type="ECO:0000313" key="3">
    <source>
        <dbReference type="EMBL" id="RFC54591.1"/>
    </source>
</evidence>
<dbReference type="Pfam" id="PF22106">
    <property type="entry name" value="NGO1945_C"/>
    <property type="match status" value="1"/>
</dbReference>
<dbReference type="InterPro" id="IPR018640">
    <property type="entry name" value="DUF2063"/>
</dbReference>
<comment type="caution">
    <text evidence="3">The sequence shown here is derived from an EMBL/GenBank/DDBJ whole genome shotgun (WGS) entry which is preliminary data.</text>
</comment>
<evidence type="ECO:0000259" key="2">
    <source>
        <dbReference type="Pfam" id="PF22106"/>
    </source>
</evidence>